<name>A0ABW0H343_9HYPH</name>
<comment type="caution">
    <text evidence="1">The sequence shown here is derived from an EMBL/GenBank/DDBJ whole genome shotgun (WGS) entry which is preliminary data.</text>
</comment>
<protein>
    <submittedName>
        <fullName evidence="1">Head decoration protein</fullName>
    </submittedName>
</protein>
<keyword evidence="2" id="KW-1185">Reference proteome</keyword>
<dbReference type="RefSeq" id="WP_377006430.1">
    <property type="nucleotide sequence ID" value="NZ_JBHSLV010000007.1"/>
</dbReference>
<reference evidence="2" key="1">
    <citation type="journal article" date="2019" name="Int. J. Syst. Evol. Microbiol.">
        <title>The Global Catalogue of Microorganisms (GCM) 10K type strain sequencing project: providing services to taxonomists for standard genome sequencing and annotation.</title>
        <authorList>
            <consortium name="The Broad Institute Genomics Platform"/>
            <consortium name="The Broad Institute Genome Sequencing Center for Infectious Disease"/>
            <person name="Wu L."/>
            <person name="Ma J."/>
        </authorList>
    </citation>
    <scope>NUCLEOTIDE SEQUENCE [LARGE SCALE GENOMIC DNA]</scope>
    <source>
        <strain evidence="2">CGMCC 1.16326</strain>
    </source>
</reference>
<gene>
    <name evidence="1" type="ORF">ACFPPC_03110</name>
</gene>
<dbReference type="InterPro" id="IPR004195">
    <property type="entry name" value="Head_decoration_D"/>
</dbReference>
<proteinExistence type="predicted"/>
<organism evidence="1 2">
    <name type="scientific">Bosea vestrisii</name>
    <dbReference type="NCBI Taxonomy" id="151416"/>
    <lineage>
        <taxon>Bacteria</taxon>
        <taxon>Pseudomonadati</taxon>
        <taxon>Pseudomonadota</taxon>
        <taxon>Alphaproteobacteria</taxon>
        <taxon>Hyphomicrobiales</taxon>
        <taxon>Boseaceae</taxon>
        <taxon>Bosea</taxon>
    </lineage>
</organism>
<evidence type="ECO:0000313" key="2">
    <source>
        <dbReference type="Proteomes" id="UP001596104"/>
    </source>
</evidence>
<sequence length="225" mass="22968">MYIPGSTVERTLTFGEVFYHELDPAFSRETGVISSGSGICKIGLVLGQILRGALAAAKTDVAGAGKGVIALANPAFAPGAEVGDYAIVFIEPAANAGTFEVFRPDGTLDGTGNVGVAYDGSVKFTIADGGTDFVAGDTGKITLSATDGSGEYVPHDPAAVDGSQYAIAVLGDTVDATAADRKALIVRRMAIARLPRLIFKAGISAADKARALATLSSQMILARDV</sequence>
<dbReference type="EMBL" id="JBHSLV010000007">
    <property type="protein sequence ID" value="MFC5391627.1"/>
    <property type="molecule type" value="Genomic_DNA"/>
</dbReference>
<dbReference type="Pfam" id="PF02924">
    <property type="entry name" value="HDPD"/>
    <property type="match status" value="1"/>
</dbReference>
<evidence type="ECO:0000313" key="1">
    <source>
        <dbReference type="EMBL" id="MFC5391627.1"/>
    </source>
</evidence>
<dbReference type="Proteomes" id="UP001596104">
    <property type="component" value="Unassembled WGS sequence"/>
</dbReference>
<accession>A0ABW0H343</accession>